<accession>A0A4R1G9N9</accession>
<evidence type="ECO:0000313" key="3">
    <source>
        <dbReference type="Proteomes" id="UP000295777"/>
    </source>
</evidence>
<dbReference type="PANTHER" id="PTHR31033">
    <property type="entry name" value="PROTEIN, PUTATIVE-RELATED"/>
    <property type="match status" value="1"/>
</dbReference>
<protein>
    <submittedName>
        <fullName evidence="2">Uncharacterized protein</fullName>
    </submittedName>
</protein>
<keyword evidence="1" id="KW-1133">Transmembrane helix</keyword>
<evidence type="ECO:0000256" key="1">
    <source>
        <dbReference type="SAM" id="Phobius"/>
    </source>
</evidence>
<dbReference type="PANTHER" id="PTHR31033:SF18">
    <property type="entry name" value="OS06G0115800 PROTEIN"/>
    <property type="match status" value="1"/>
</dbReference>
<evidence type="ECO:0000313" key="2">
    <source>
        <dbReference type="EMBL" id="TCK03343.1"/>
    </source>
</evidence>
<keyword evidence="3" id="KW-1185">Reference proteome</keyword>
<dbReference type="EMBL" id="SMFV01000005">
    <property type="protein sequence ID" value="TCK03343.1"/>
    <property type="molecule type" value="Genomic_DNA"/>
</dbReference>
<gene>
    <name evidence="2" type="ORF">CLV27_1417</name>
</gene>
<dbReference type="AlphaFoldDB" id="A0A4R1G9N9"/>
<keyword evidence="1" id="KW-0812">Transmembrane</keyword>
<dbReference type="OrthoDB" id="5397176at2"/>
<feature type="transmembrane region" description="Helical" evidence="1">
    <location>
        <begin position="6"/>
        <end position="21"/>
    </location>
</feature>
<reference evidence="2 3" key="1">
    <citation type="submission" date="2019-03" db="EMBL/GenBank/DDBJ databases">
        <title>Genomic Encyclopedia of Archaeal and Bacterial Type Strains, Phase II (KMG-II): from individual species to whole genera.</title>
        <authorList>
            <person name="Goeker M."/>
        </authorList>
    </citation>
    <scope>NUCLEOTIDE SEQUENCE [LARGE SCALE GENOMIC DNA]</scope>
    <source>
        <strain evidence="2 3">DSM 24425</strain>
    </source>
</reference>
<dbReference type="Proteomes" id="UP000295777">
    <property type="component" value="Unassembled WGS sequence"/>
</dbReference>
<comment type="caution">
    <text evidence="2">The sequence shown here is derived from an EMBL/GenBank/DDBJ whole genome shotgun (WGS) entry which is preliminary data.</text>
</comment>
<keyword evidence="1" id="KW-0472">Membrane</keyword>
<sequence>MESLLLVAVATFLINLPFGWLREGVRKFSFLWFLYVHFPIPFIIAMRISLGIPWKFAPLLILIAVFGQYVGARLRRK</sequence>
<dbReference type="RefSeq" id="WP_132527222.1">
    <property type="nucleotide sequence ID" value="NZ_SMFV01000005.1"/>
</dbReference>
<feature type="transmembrane region" description="Helical" evidence="1">
    <location>
        <begin position="56"/>
        <end position="74"/>
    </location>
</feature>
<name>A0A4R1G9N9_9BACT</name>
<feature type="transmembrane region" description="Helical" evidence="1">
    <location>
        <begin position="28"/>
        <end position="50"/>
    </location>
</feature>
<organism evidence="2 3">
    <name type="scientific">Phorcysia thermohydrogeniphila</name>
    <dbReference type="NCBI Taxonomy" id="936138"/>
    <lineage>
        <taxon>Bacteria</taxon>
        <taxon>Pseudomonadati</taxon>
        <taxon>Aquificota</taxon>
        <taxon>Aquificia</taxon>
        <taxon>Desulfurobacteriales</taxon>
        <taxon>Desulfurobacteriaceae</taxon>
        <taxon>Phorcysia</taxon>
    </lineage>
</organism>
<proteinExistence type="predicted"/>